<proteinExistence type="predicted"/>
<name>A0ABQ0C6A3_9PROT</name>
<gene>
    <name evidence="1" type="ORF">SIID45300_00710</name>
</gene>
<sequence>MDKSAMLKRLDEAIAEARGWATNGWTMTFGRNAVRIGSLPDARAQSDRFVNRQEALAYWRSVAEAGEETAVQGEKAKAALERGDLRMAEGAVYFAMLVEKRLNKPNSTWEPLLTGLRALAA</sequence>
<dbReference type="EMBL" id="BAAFGK010000002">
    <property type="protein sequence ID" value="GAB0056404.1"/>
    <property type="molecule type" value="Genomic_DNA"/>
</dbReference>
<evidence type="ECO:0000313" key="2">
    <source>
        <dbReference type="Proteomes" id="UP001628193"/>
    </source>
</evidence>
<comment type="caution">
    <text evidence="1">The sequence shown here is derived from an EMBL/GenBank/DDBJ whole genome shotgun (WGS) entry which is preliminary data.</text>
</comment>
<accession>A0ABQ0C6A3</accession>
<protein>
    <submittedName>
        <fullName evidence="1">Uncharacterized protein</fullName>
    </submittedName>
</protein>
<keyword evidence="2" id="KW-1185">Reference proteome</keyword>
<organism evidence="1 2">
    <name type="scientific">Candidatus Magnetaquiglobus chichijimensis</name>
    <dbReference type="NCBI Taxonomy" id="3141448"/>
    <lineage>
        <taxon>Bacteria</taxon>
        <taxon>Pseudomonadati</taxon>
        <taxon>Pseudomonadota</taxon>
        <taxon>Magnetococcia</taxon>
        <taxon>Magnetococcales</taxon>
        <taxon>Candidatus Magnetaquicoccaceae</taxon>
        <taxon>Candidatus Magnetaquiglobus</taxon>
    </lineage>
</organism>
<dbReference type="RefSeq" id="WP_420904113.1">
    <property type="nucleotide sequence ID" value="NZ_BAAFGK010000002.1"/>
</dbReference>
<evidence type="ECO:0000313" key="1">
    <source>
        <dbReference type="EMBL" id="GAB0056404.1"/>
    </source>
</evidence>
<reference evidence="1 2" key="1">
    <citation type="submission" date="2024-09" db="EMBL/GenBank/DDBJ databases">
        <title>Draft genome sequence of Candidatus Magnetaquicoccaceae bacterium FCR-1.</title>
        <authorList>
            <person name="Shimoshige H."/>
            <person name="Shimamura S."/>
            <person name="Taoka A."/>
            <person name="Kobayashi H."/>
            <person name="Maekawa T."/>
        </authorList>
    </citation>
    <scope>NUCLEOTIDE SEQUENCE [LARGE SCALE GENOMIC DNA]</scope>
    <source>
        <strain evidence="1 2">FCR-1</strain>
    </source>
</reference>
<dbReference type="Proteomes" id="UP001628193">
    <property type="component" value="Unassembled WGS sequence"/>
</dbReference>